<dbReference type="GO" id="GO:0055085">
    <property type="term" value="P:transmembrane transport"/>
    <property type="evidence" value="ECO:0007669"/>
    <property type="project" value="InterPro"/>
</dbReference>
<dbReference type="Proteomes" id="UP000482800">
    <property type="component" value="Unassembled WGS sequence"/>
</dbReference>
<evidence type="ECO:0000259" key="9">
    <source>
        <dbReference type="PROSITE" id="PS50928"/>
    </source>
</evidence>
<dbReference type="PANTHER" id="PTHR43744">
    <property type="entry name" value="ABC TRANSPORTER PERMEASE PROTEIN MG189-RELATED-RELATED"/>
    <property type="match status" value="1"/>
</dbReference>
<keyword evidence="4 7" id="KW-0812">Transmembrane</keyword>
<name>A0A6V8KGH3_9ACTN</name>
<dbReference type="RefSeq" id="WP_218579223.1">
    <property type="nucleotide sequence ID" value="NZ_BAABGO010000031.1"/>
</dbReference>
<evidence type="ECO:0000256" key="1">
    <source>
        <dbReference type="ARBA" id="ARBA00004651"/>
    </source>
</evidence>
<organism evidence="10 11">
    <name type="scientific">Phytohabitans houttuyneae</name>
    <dbReference type="NCBI Taxonomy" id="1076126"/>
    <lineage>
        <taxon>Bacteria</taxon>
        <taxon>Bacillati</taxon>
        <taxon>Actinomycetota</taxon>
        <taxon>Actinomycetes</taxon>
        <taxon>Micromonosporales</taxon>
        <taxon>Micromonosporaceae</taxon>
    </lineage>
</organism>
<feature type="transmembrane region" description="Helical" evidence="7">
    <location>
        <begin position="131"/>
        <end position="153"/>
    </location>
</feature>
<feature type="transmembrane region" description="Helical" evidence="7">
    <location>
        <begin position="264"/>
        <end position="286"/>
    </location>
</feature>
<feature type="domain" description="ABC transmembrane type-1" evidence="9">
    <location>
        <begin position="96"/>
        <end position="287"/>
    </location>
</feature>
<evidence type="ECO:0000256" key="4">
    <source>
        <dbReference type="ARBA" id="ARBA00022692"/>
    </source>
</evidence>
<evidence type="ECO:0000256" key="2">
    <source>
        <dbReference type="ARBA" id="ARBA00022448"/>
    </source>
</evidence>
<protein>
    <submittedName>
        <fullName evidence="10">ABC transporter permease</fullName>
    </submittedName>
</protein>
<keyword evidence="2 7" id="KW-0813">Transport</keyword>
<reference evidence="10 11" key="2">
    <citation type="submission" date="2020-03" db="EMBL/GenBank/DDBJ databases">
        <authorList>
            <person name="Ichikawa N."/>
            <person name="Kimura A."/>
            <person name="Kitahashi Y."/>
            <person name="Uohara A."/>
        </authorList>
    </citation>
    <scope>NUCLEOTIDE SEQUENCE [LARGE SCALE GENOMIC DNA]</scope>
    <source>
        <strain evidence="10 11">NBRC 108639</strain>
    </source>
</reference>
<dbReference type="InterPro" id="IPR000515">
    <property type="entry name" value="MetI-like"/>
</dbReference>
<feature type="transmembrane region" description="Helical" evidence="7">
    <location>
        <begin position="208"/>
        <end position="230"/>
    </location>
</feature>
<dbReference type="AlphaFoldDB" id="A0A6V8KGH3"/>
<keyword evidence="3" id="KW-1003">Cell membrane</keyword>
<dbReference type="Pfam" id="PF00528">
    <property type="entry name" value="BPD_transp_1"/>
    <property type="match status" value="1"/>
</dbReference>
<feature type="region of interest" description="Disordered" evidence="8">
    <location>
        <begin position="1"/>
        <end position="22"/>
    </location>
</feature>
<evidence type="ECO:0000256" key="7">
    <source>
        <dbReference type="RuleBase" id="RU363032"/>
    </source>
</evidence>
<reference evidence="10 11" key="1">
    <citation type="submission" date="2020-03" db="EMBL/GenBank/DDBJ databases">
        <title>Whole genome shotgun sequence of Phytohabitans houttuyneae NBRC 108639.</title>
        <authorList>
            <person name="Komaki H."/>
            <person name="Tamura T."/>
        </authorList>
    </citation>
    <scope>NUCLEOTIDE SEQUENCE [LARGE SCALE GENOMIC DNA]</scope>
    <source>
        <strain evidence="10 11">NBRC 108639</strain>
    </source>
</reference>
<comment type="subcellular location">
    <subcellularLocation>
        <location evidence="1 7">Cell membrane</location>
        <topology evidence="1 7">Multi-pass membrane protein</topology>
    </subcellularLocation>
</comment>
<feature type="transmembrane region" description="Helical" evidence="7">
    <location>
        <begin position="32"/>
        <end position="54"/>
    </location>
</feature>
<evidence type="ECO:0000256" key="3">
    <source>
        <dbReference type="ARBA" id="ARBA00022475"/>
    </source>
</evidence>
<dbReference type="PANTHER" id="PTHR43744:SF8">
    <property type="entry name" value="SN-GLYCEROL-3-PHOSPHATE TRANSPORT SYSTEM PERMEASE PROTEIN UGPE"/>
    <property type="match status" value="1"/>
</dbReference>
<proteinExistence type="inferred from homology"/>
<keyword evidence="5 7" id="KW-1133">Transmembrane helix</keyword>
<dbReference type="EMBL" id="BLPF01000002">
    <property type="protein sequence ID" value="GFJ81581.1"/>
    <property type="molecule type" value="Genomic_DNA"/>
</dbReference>
<evidence type="ECO:0000256" key="5">
    <source>
        <dbReference type="ARBA" id="ARBA00022989"/>
    </source>
</evidence>
<feature type="transmembrane region" description="Helical" evidence="7">
    <location>
        <begin position="165"/>
        <end position="187"/>
    </location>
</feature>
<dbReference type="CDD" id="cd06261">
    <property type="entry name" value="TM_PBP2"/>
    <property type="match status" value="1"/>
</dbReference>
<evidence type="ECO:0000313" key="10">
    <source>
        <dbReference type="EMBL" id="GFJ81581.1"/>
    </source>
</evidence>
<comment type="similarity">
    <text evidence="7">Belongs to the binding-protein-dependent transport system permease family.</text>
</comment>
<accession>A0A6V8KGH3</accession>
<feature type="transmembrane region" description="Helical" evidence="7">
    <location>
        <begin position="102"/>
        <end position="124"/>
    </location>
</feature>
<dbReference type="SUPFAM" id="SSF161098">
    <property type="entry name" value="MetI-like"/>
    <property type="match status" value="1"/>
</dbReference>
<dbReference type="Gene3D" id="1.10.3720.10">
    <property type="entry name" value="MetI-like"/>
    <property type="match status" value="1"/>
</dbReference>
<evidence type="ECO:0000256" key="6">
    <source>
        <dbReference type="ARBA" id="ARBA00023136"/>
    </source>
</evidence>
<comment type="caution">
    <text evidence="10">The sequence shown here is derived from an EMBL/GenBank/DDBJ whole genome shotgun (WGS) entry which is preliminary data.</text>
</comment>
<evidence type="ECO:0000313" key="11">
    <source>
        <dbReference type="Proteomes" id="UP000482800"/>
    </source>
</evidence>
<evidence type="ECO:0000256" key="8">
    <source>
        <dbReference type="SAM" id="MobiDB-lite"/>
    </source>
</evidence>
<sequence>MSTDTLRPAATGAPDTGRPARGSRVHLSLSTVLARGTVGVLLLLYAAISLYPFLWMVSAAFKDEIEVVSGGHLIPHRPTLRTLTETWNELHFFDYFLNSLKVTGLTVLLVLVIYSAAGYAFSVLHFPGRKALYRLFLALLFVPGVTVLLPVVLLENKLGLLGGHWGLILPFVNGTAPLSILLMTNAFSSIPGELREAARVDGASELRIFTTIYLPLSRPVLITIAVLTAIPTWNEYLLTRVSLNDPEAYTLPIALQNLQSSAVLHYNVLMAGALIVVVPVIILFIAAQRYFVNGLIGAVKS</sequence>
<keyword evidence="6 7" id="KW-0472">Membrane</keyword>
<dbReference type="PROSITE" id="PS50928">
    <property type="entry name" value="ABC_TM1"/>
    <property type="match status" value="1"/>
</dbReference>
<dbReference type="InterPro" id="IPR035906">
    <property type="entry name" value="MetI-like_sf"/>
</dbReference>
<keyword evidence="11" id="KW-1185">Reference proteome</keyword>
<gene>
    <name evidence="10" type="ORF">Phou_057610</name>
</gene>
<dbReference type="GO" id="GO:0005886">
    <property type="term" value="C:plasma membrane"/>
    <property type="evidence" value="ECO:0007669"/>
    <property type="project" value="UniProtKB-SubCell"/>
</dbReference>